<feature type="transmembrane region" description="Helical" evidence="8">
    <location>
        <begin position="240"/>
        <end position="259"/>
    </location>
</feature>
<dbReference type="GO" id="GO:0015528">
    <property type="term" value="F:lactose:proton symporter activity"/>
    <property type="evidence" value="ECO:0007669"/>
    <property type="project" value="TreeGrafter"/>
</dbReference>
<dbReference type="EMBL" id="JALPRK010000030">
    <property type="protein sequence ID" value="MCK8489815.1"/>
    <property type="molecule type" value="Genomic_DNA"/>
</dbReference>
<dbReference type="SUPFAM" id="SSF103473">
    <property type="entry name" value="MFS general substrate transporter"/>
    <property type="match status" value="1"/>
</dbReference>
<keyword evidence="5 8" id="KW-0812">Transmembrane</keyword>
<keyword evidence="3" id="KW-1003">Cell membrane</keyword>
<evidence type="ECO:0000256" key="6">
    <source>
        <dbReference type="ARBA" id="ARBA00022989"/>
    </source>
</evidence>
<evidence type="ECO:0000313" key="10">
    <source>
        <dbReference type="EMBL" id="MCK8489815.1"/>
    </source>
</evidence>
<evidence type="ECO:0000313" key="11">
    <source>
        <dbReference type="Proteomes" id="UP001139534"/>
    </source>
</evidence>
<keyword evidence="4" id="KW-0997">Cell inner membrane</keyword>
<feature type="transmembrane region" description="Helical" evidence="8">
    <location>
        <begin position="271"/>
        <end position="289"/>
    </location>
</feature>
<feature type="domain" description="Major facilitator superfamily (MFS) profile" evidence="9">
    <location>
        <begin position="170"/>
        <end position="397"/>
    </location>
</feature>
<proteinExistence type="predicted"/>
<dbReference type="PIRSF" id="PIRSF004925">
    <property type="entry name" value="HcaT"/>
    <property type="match status" value="1"/>
</dbReference>
<feature type="transmembrane region" description="Helical" evidence="8">
    <location>
        <begin position="359"/>
        <end position="381"/>
    </location>
</feature>
<dbReference type="Gene3D" id="1.20.1250.20">
    <property type="entry name" value="MFS general substrate transporter like domains"/>
    <property type="match status" value="2"/>
</dbReference>
<dbReference type="InterPro" id="IPR024989">
    <property type="entry name" value="MFS_assoc_dom"/>
</dbReference>
<organism evidence="10 11">
    <name type="scientific">Paenibacillus mellifer</name>
    <dbReference type="NCBI Taxonomy" id="2937794"/>
    <lineage>
        <taxon>Bacteria</taxon>
        <taxon>Bacillati</taxon>
        <taxon>Bacillota</taxon>
        <taxon>Bacilli</taxon>
        <taxon>Bacillales</taxon>
        <taxon>Paenibacillaceae</taxon>
        <taxon>Paenibacillus</taxon>
    </lineage>
</organism>
<comment type="caution">
    <text evidence="10">The sequence shown here is derived from an EMBL/GenBank/DDBJ whole genome shotgun (WGS) entry which is preliminary data.</text>
</comment>
<evidence type="ECO:0000256" key="8">
    <source>
        <dbReference type="SAM" id="Phobius"/>
    </source>
</evidence>
<keyword evidence="2" id="KW-0813">Transport</keyword>
<dbReference type="PANTHER" id="PTHR23522:SF10">
    <property type="entry name" value="3-PHENYLPROPIONIC ACID TRANSPORTER-RELATED"/>
    <property type="match status" value="1"/>
</dbReference>
<keyword evidence="7 8" id="KW-0472">Membrane</keyword>
<dbReference type="InterPro" id="IPR020846">
    <property type="entry name" value="MFS_dom"/>
</dbReference>
<feature type="transmembrane region" description="Helical" evidence="8">
    <location>
        <begin position="206"/>
        <end position="228"/>
    </location>
</feature>
<keyword evidence="11" id="KW-1185">Reference proteome</keyword>
<dbReference type="PROSITE" id="PS50850">
    <property type="entry name" value="MFS"/>
    <property type="match status" value="1"/>
</dbReference>
<feature type="transmembrane region" description="Helical" evidence="8">
    <location>
        <begin position="46"/>
        <end position="64"/>
    </location>
</feature>
<dbReference type="InterPro" id="IPR026032">
    <property type="entry name" value="HcaT-like"/>
</dbReference>
<evidence type="ECO:0000256" key="2">
    <source>
        <dbReference type="ARBA" id="ARBA00022448"/>
    </source>
</evidence>
<keyword evidence="6 8" id="KW-1133">Transmembrane helix</keyword>
<accession>A0A9X2BTU1</accession>
<evidence type="ECO:0000256" key="3">
    <source>
        <dbReference type="ARBA" id="ARBA00022475"/>
    </source>
</evidence>
<name>A0A9X2BTU1_9BACL</name>
<dbReference type="AlphaFoldDB" id="A0A9X2BTU1"/>
<dbReference type="Proteomes" id="UP001139534">
    <property type="component" value="Unassembled WGS sequence"/>
</dbReference>
<dbReference type="GO" id="GO:0005886">
    <property type="term" value="C:plasma membrane"/>
    <property type="evidence" value="ECO:0007669"/>
    <property type="project" value="UniProtKB-SubCell"/>
</dbReference>
<feature type="transmembrane region" description="Helical" evidence="8">
    <location>
        <begin position="330"/>
        <end position="353"/>
    </location>
</feature>
<dbReference type="Pfam" id="PF12832">
    <property type="entry name" value="MFS_1_like"/>
    <property type="match status" value="1"/>
</dbReference>
<feature type="transmembrane region" description="Helical" evidence="8">
    <location>
        <begin position="163"/>
        <end position="182"/>
    </location>
</feature>
<feature type="transmembrane region" description="Helical" evidence="8">
    <location>
        <begin position="295"/>
        <end position="318"/>
    </location>
</feature>
<dbReference type="GO" id="GO:0030395">
    <property type="term" value="F:lactose binding"/>
    <property type="evidence" value="ECO:0007669"/>
    <property type="project" value="TreeGrafter"/>
</dbReference>
<evidence type="ECO:0000256" key="1">
    <source>
        <dbReference type="ARBA" id="ARBA00004429"/>
    </source>
</evidence>
<reference evidence="10" key="1">
    <citation type="submission" date="2022-04" db="EMBL/GenBank/DDBJ databases">
        <authorList>
            <person name="Seo M.-J."/>
        </authorList>
    </citation>
    <scope>NUCLEOTIDE SEQUENCE</scope>
    <source>
        <strain evidence="10">MBLB2552</strain>
    </source>
</reference>
<dbReference type="PANTHER" id="PTHR23522">
    <property type="entry name" value="BLL5896 PROTEIN"/>
    <property type="match status" value="1"/>
</dbReference>
<evidence type="ECO:0000256" key="7">
    <source>
        <dbReference type="ARBA" id="ARBA00023136"/>
    </source>
</evidence>
<sequence length="397" mass="43766">MNRKTTSSPDIGWLRAFTFTIYGTSVLVSSYFPLFYAQLGFSTSQIGLLYALGPMISLVSNLLWSIASDRYQTIKKVLLILLVGQIALTFILSASTSFSIIMAVITVFYFFFYPVFPLSDTIVISTAKQHGIHFISIRLFGSFGYAFFALLIGYVLTQVGSSNTMWVSIAIAGLALGFILFVKDQPTSVAKMDLSGIWAILRQKELLWFFGCVFCLAIGMRMNEAFISISLKELGASENLIGWAMLASSLSEIPVFIYLSFHGEKFKELPLLLLASLLFAVRFLLMGVTESAYGILAIQAMHGVTFGIFYVTAIRMLTRLIPDEFRATGMALYTIVWSSLAGLLSGTFGGVMFEQLGRHPFYLTAMGAALVAFIGFASRYFQKGPGANSPSKFEHKA</sequence>
<evidence type="ECO:0000256" key="5">
    <source>
        <dbReference type="ARBA" id="ARBA00022692"/>
    </source>
</evidence>
<dbReference type="InterPro" id="IPR036259">
    <property type="entry name" value="MFS_trans_sf"/>
</dbReference>
<evidence type="ECO:0000259" key="9">
    <source>
        <dbReference type="PROSITE" id="PS50850"/>
    </source>
</evidence>
<comment type="subcellular location">
    <subcellularLocation>
        <location evidence="1">Cell inner membrane</location>
        <topology evidence="1">Multi-pass membrane protein</topology>
    </subcellularLocation>
</comment>
<feature type="transmembrane region" description="Helical" evidence="8">
    <location>
        <begin position="12"/>
        <end position="34"/>
    </location>
</feature>
<evidence type="ECO:0000256" key="4">
    <source>
        <dbReference type="ARBA" id="ARBA00022519"/>
    </source>
</evidence>
<feature type="transmembrane region" description="Helical" evidence="8">
    <location>
        <begin position="76"/>
        <end position="92"/>
    </location>
</feature>
<dbReference type="RefSeq" id="WP_248553800.1">
    <property type="nucleotide sequence ID" value="NZ_JALPRK010000030.1"/>
</dbReference>
<gene>
    <name evidence="10" type="ORF">M0651_21835</name>
</gene>
<feature type="transmembrane region" description="Helical" evidence="8">
    <location>
        <begin position="137"/>
        <end position="157"/>
    </location>
</feature>
<feature type="transmembrane region" description="Helical" evidence="8">
    <location>
        <begin position="98"/>
        <end position="116"/>
    </location>
</feature>
<protein>
    <submittedName>
        <fullName evidence="10">MFS transporter</fullName>
    </submittedName>
</protein>